<evidence type="ECO:0000313" key="2">
    <source>
        <dbReference type="EMBL" id="MBD2752577.1"/>
    </source>
</evidence>
<evidence type="ECO:0000313" key="3">
    <source>
        <dbReference type="Proteomes" id="UP000653797"/>
    </source>
</evidence>
<dbReference type="Gene3D" id="3.40.50.150">
    <property type="entry name" value="Vaccinia Virus protein VP39"/>
    <property type="match status" value="1"/>
</dbReference>
<dbReference type="InterPro" id="IPR052514">
    <property type="entry name" value="SAM-dependent_MTase"/>
</dbReference>
<gene>
    <name evidence="2" type="ORF">IC230_06740</name>
</gene>
<name>A0A927AZM4_9BACT</name>
<dbReference type="GO" id="GO:0008168">
    <property type="term" value="F:methyltransferase activity"/>
    <property type="evidence" value="ECO:0007669"/>
    <property type="project" value="UniProtKB-KW"/>
</dbReference>
<dbReference type="InterPro" id="IPR029063">
    <property type="entry name" value="SAM-dependent_MTases_sf"/>
</dbReference>
<dbReference type="GO" id="GO:0032259">
    <property type="term" value="P:methylation"/>
    <property type="evidence" value="ECO:0007669"/>
    <property type="project" value="UniProtKB-KW"/>
</dbReference>
<dbReference type="Proteomes" id="UP000653797">
    <property type="component" value="Unassembled WGS sequence"/>
</dbReference>
<evidence type="ECO:0000259" key="1">
    <source>
        <dbReference type="Pfam" id="PF05050"/>
    </source>
</evidence>
<accession>A0A927AZM4</accession>
<dbReference type="NCBIfam" id="TIGR01444">
    <property type="entry name" value="fkbM_fam"/>
    <property type="match status" value="1"/>
</dbReference>
<dbReference type="RefSeq" id="WP_191038209.1">
    <property type="nucleotide sequence ID" value="NZ_JACXAA010000002.1"/>
</dbReference>
<dbReference type="EMBL" id="JACXAA010000002">
    <property type="protein sequence ID" value="MBD2752577.1"/>
    <property type="molecule type" value="Genomic_DNA"/>
</dbReference>
<reference evidence="2" key="1">
    <citation type="submission" date="2020-09" db="EMBL/GenBank/DDBJ databases">
        <authorList>
            <person name="Kim M.K."/>
        </authorList>
    </citation>
    <scope>NUCLEOTIDE SEQUENCE</scope>
    <source>
        <strain evidence="2">BT704</strain>
    </source>
</reference>
<protein>
    <submittedName>
        <fullName evidence="2">FkbM family methyltransferase</fullName>
    </submittedName>
</protein>
<keyword evidence="2" id="KW-0489">Methyltransferase</keyword>
<dbReference type="SUPFAM" id="SSF53335">
    <property type="entry name" value="S-adenosyl-L-methionine-dependent methyltransferases"/>
    <property type="match status" value="1"/>
</dbReference>
<feature type="domain" description="Methyltransferase FkbM" evidence="1">
    <location>
        <begin position="68"/>
        <end position="206"/>
    </location>
</feature>
<dbReference type="AlphaFoldDB" id="A0A927AZM4"/>
<dbReference type="PANTHER" id="PTHR34203">
    <property type="entry name" value="METHYLTRANSFERASE, FKBM FAMILY PROTEIN"/>
    <property type="match status" value="1"/>
</dbReference>
<dbReference type="Pfam" id="PF05050">
    <property type="entry name" value="Methyltransf_21"/>
    <property type="match status" value="1"/>
</dbReference>
<dbReference type="InterPro" id="IPR006342">
    <property type="entry name" value="FkbM_mtfrase"/>
</dbReference>
<comment type="caution">
    <text evidence="2">The sequence shown here is derived from an EMBL/GenBank/DDBJ whole genome shotgun (WGS) entry which is preliminary data.</text>
</comment>
<dbReference type="PANTHER" id="PTHR34203:SF15">
    <property type="entry name" value="SLL1173 PROTEIN"/>
    <property type="match status" value="1"/>
</dbReference>
<proteinExistence type="predicted"/>
<keyword evidence="2" id="KW-0808">Transferase</keyword>
<organism evidence="2 3">
    <name type="scientific">Spirosoma validum</name>
    <dbReference type="NCBI Taxonomy" id="2771355"/>
    <lineage>
        <taxon>Bacteria</taxon>
        <taxon>Pseudomonadati</taxon>
        <taxon>Bacteroidota</taxon>
        <taxon>Cytophagia</taxon>
        <taxon>Cytophagales</taxon>
        <taxon>Cytophagaceae</taxon>
        <taxon>Spirosoma</taxon>
    </lineage>
</organism>
<keyword evidence="3" id="KW-1185">Reference proteome</keyword>
<sequence length="289" mass="33166">MATFFLRVLKKVGLLKYVTVNFPIVFNQKKITIPLRKEIGYPNVFIEEDFLLKLMHLFLPAKPGVFVDVGVNIGQTLLKIKTVDRDRKYIGFEPNGVCVDYTTDLIRLNKYSHCEVRNYALSDRNKRAKLALNELTDASASIIANLRPDYFKDSILIDCISFDESGITEPVSIIKIDVEGAELEVITGMQQAIDAFHPLIVCEVLDCYSAEVLDFTQKRADCLCRLLNKHDYIIFQLHQDKKRIRKFERVESINISLWSPASYKLNDYLFCHAEFEQSMIGLLNQLASV</sequence>